<evidence type="ECO:0000256" key="25">
    <source>
        <dbReference type="SAM" id="Phobius"/>
    </source>
</evidence>
<dbReference type="InterPro" id="IPR043603">
    <property type="entry name" value="Phlebo_G2_C"/>
</dbReference>
<dbReference type="Pfam" id="PF19019">
    <property type="entry name" value="Phlebo_G2_C"/>
    <property type="match status" value="1"/>
</dbReference>
<evidence type="ECO:0000256" key="16">
    <source>
        <dbReference type="ARBA" id="ARBA00023136"/>
    </source>
</evidence>
<evidence type="ECO:0000256" key="12">
    <source>
        <dbReference type="ARBA" id="ARBA00022812"/>
    </source>
</evidence>
<dbReference type="GO" id="GO:0019062">
    <property type="term" value="P:virion attachment to host cell"/>
    <property type="evidence" value="ECO:0007669"/>
    <property type="project" value="UniProtKB-KW"/>
</dbReference>
<keyword evidence="18" id="KW-0325">Glycoprotein</keyword>
<keyword evidence="17" id="KW-1015">Disulfide bond</keyword>
<keyword evidence="5" id="KW-1168">Fusion of virus membrane with host membrane</keyword>
<accession>A0A0S2RRX5</accession>
<dbReference type="GO" id="GO:0016020">
    <property type="term" value="C:membrane"/>
    <property type="evidence" value="ECO:0007669"/>
    <property type="project" value="InterPro"/>
</dbReference>
<dbReference type="GO" id="GO:0046718">
    <property type="term" value="P:symbiont entry into host cell"/>
    <property type="evidence" value="ECO:0007669"/>
    <property type="project" value="UniProtKB-KW"/>
</dbReference>
<evidence type="ECO:0000256" key="20">
    <source>
        <dbReference type="ARBA" id="ARBA00023296"/>
    </source>
</evidence>
<evidence type="ECO:0000256" key="7">
    <source>
        <dbReference type="ARBA" id="ARBA00022581"/>
    </source>
</evidence>
<keyword evidence="15 25" id="KW-1133">Transmembrane helix</keyword>
<dbReference type="GO" id="GO:0039654">
    <property type="term" value="P:fusion of virus membrane with host endosome membrane"/>
    <property type="evidence" value="ECO:0007669"/>
    <property type="project" value="UniProtKB-KW"/>
</dbReference>
<dbReference type="GO" id="GO:0055036">
    <property type="term" value="C:virion membrane"/>
    <property type="evidence" value="ECO:0007669"/>
    <property type="project" value="UniProtKB-SubCell"/>
</dbReference>
<keyword evidence="20" id="KW-1160">Virus entry into host cell</keyword>
<evidence type="ECO:0000256" key="4">
    <source>
        <dbReference type="ARBA" id="ARBA00015294"/>
    </source>
</evidence>
<feature type="domain" description="Phlebovirus glycoprotein G1" evidence="26">
    <location>
        <begin position="306"/>
        <end position="813"/>
    </location>
</feature>
<evidence type="ECO:0000256" key="18">
    <source>
        <dbReference type="ARBA" id="ARBA00023180"/>
    </source>
</evidence>
<dbReference type="Gene3D" id="2.60.98.50">
    <property type="match status" value="3"/>
</dbReference>
<evidence type="ECO:0000256" key="14">
    <source>
        <dbReference type="ARBA" id="ARBA00022870"/>
    </source>
</evidence>
<dbReference type="Proteomes" id="UP000157876">
    <property type="component" value="Genome"/>
</dbReference>
<evidence type="ECO:0000256" key="11">
    <source>
        <dbReference type="ARBA" id="ARBA00022804"/>
    </source>
</evidence>
<dbReference type="InterPro" id="IPR010826">
    <property type="entry name" value="Phlebovirus_G1"/>
</dbReference>
<keyword evidence="19" id="KW-1038">Host endoplasmic reticulum</keyword>
<evidence type="ECO:0000256" key="13">
    <source>
        <dbReference type="ARBA" id="ARBA00022844"/>
    </source>
</evidence>
<dbReference type="Gene3D" id="2.60.40.3770">
    <property type="match status" value="1"/>
</dbReference>
<evidence type="ECO:0000256" key="1">
    <source>
        <dbReference type="ARBA" id="ARBA00004244"/>
    </source>
</evidence>
<keyword evidence="14" id="KW-1043">Host membrane</keyword>
<comment type="subcellular location">
    <subcellularLocation>
        <location evidence="1">Host Golgi apparatus membrane</location>
        <topology evidence="1">Single-pass type I membrane protein</topology>
    </subcellularLocation>
    <subcellularLocation>
        <location evidence="2">Host endoplasmic reticulum membrane</location>
        <topology evidence="2">Single-pass type I membrane protein</topology>
    </subcellularLocation>
    <subcellularLocation>
        <location evidence="3">Virion membrane</location>
        <topology evidence="3">Single-pass type I membrane protein</topology>
    </subcellularLocation>
</comment>
<feature type="transmembrane region" description="Helical" evidence="25">
    <location>
        <begin position="749"/>
        <end position="771"/>
    </location>
</feature>
<evidence type="ECO:0000256" key="19">
    <source>
        <dbReference type="ARBA" id="ARBA00023184"/>
    </source>
</evidence>
<sequence length="1334" mass="147712">MFYAKFVISLCLEPGFSLKYTIISKSGSGTIRQICLSHSTDIDKVLELSSGEMNTIGILGGLCTFGELKREDCSPDVFSNYVANMYGTAHPSSCKFVDITGDRSIEVLNDAVPDSFTPGAHNCSSFEKKPFWTDLIPAKNSSGAIPSVVSVLPSVAEHDFNLKVKEANDKLEVIQRELAAEKARSGRLEDEARAKMKALEDELRNGWLAEREAKELAKSALEKERINKLEVERKLHDLGKKLRQSEDDVEKMRVHHKKGRKESDEEMKIARTTAPSVSTTLATVVFTSLLATGLAAIEPIEDRNVNHILNRPGSGVYMASPTLTQNECSLDYGKECKAWELQVSPLHYPFFTSNVDKYTFLESITLLPPILLINNEFCELTTSSGPLKQCQKESSLIKKCCTEDARAYFFIDLEGKLSIVHCSNNQVLSEDCNFCVTKSGGVSHKIFMPIQDAFCQKGGSESIPVVRYSKDICSIGLSKVKSCHKSTSRYERMGFIVAGKKKLYIEDLKMRYRQEYDEDQFFCYKVNKTSPLEYGKESPSKCKGVGSNEQKCNGDEYFCNRYPCETNSPEAHCSLRRHAAVVEVYVGGAWIKPKCVGYEKVLVKRGGLKTEDLSVRECTSCLWECEKNKIVIKTHGPKIVSATACGGRSWKSVMQKPSTFLDLPYPGNSEIIGGDRGNHLSERGSPYNIHSTIHSPPEDSRDASDCIYCRHGLLNYQSHSVESAILLSTVVATILALTGVVLSRSKSAVRFLASAVAVPFRWVSLLVVWVMKKWKARVATAIRATNNAIGWDNGLEQARVENAARRQQTAGRWRSLDASTILSVLSTGLCCTESLIAESSIMQCTTGEGSTTCKATGTVVLKLGPIGSESCLILKGLRDNERQFISIKTISSELTCREGESFWTPLYTPVCLSSRRCHLMGECTGDMCLKWKSNKTSSEFTGKTHSEVIHENKCFEQSGGIGYMCFNVNPSCLMVHSYLKPIYKNAFKVFRCIAWNHRVRLGITTHKRKFEVTLMAMSTQQADWGSIGLILDSEGISGTNSYSFMKHGLGSYAIIDEPYSVEPRKGYLGEVRCPTEETAIKASPSCKVAPGLVEYQPEMDTLECTTNMMDPMAIFNRGSLPQVRGGWTFSQSIEKNSRQALNTGAINASVRHVLDEYEFDYKVKTNDCDSTFVNITGCYSCDEGARLCVKVRTSSEAIYHFTDSGYNINVLFKVESGVHDHCTILHFSKPVISIEGKYDCGKNKKPMLIKGTLIAMAPHDDRVVSGGSSTVVNPKGQGVDFLGWLSRLSSWFGGGPLKTFLMVTGFLMTGVIGGIVTIILIRIVLQQALAKKVK</sequence>
<feature type="compositionally biased region" description="Basic and acidic residues" evidence="24">
    <location>
        <begin position="243"/>
        <end position="252"/>
    </location>
</feature>
<keyword evidence="11" id="KW-1161">Viral attachment to host cell</keyword>
<keyword evidence="7" id="KW-0945">Host-virus interaction</keyword>
<keyword evidence="12" id="KW-1040">Host Golgi apparatus</keyword>
<proteinExistence type="inferred from homology"/>
<feature type="region of interest" description="Disordered" evidence="24">
    <location>
        <begin position="243"/>
        <end position="267"/>
    </location>
</feature>
<evidence type="ECO:0000259" key="27">
    <source>
        <dbReference type="Pfam" id="PF07245"/>
    </source>
</evidence>
<evidence type="ECO:0000256" key="22">
    <source>
        <dbReference type="ARBA" id="ARBA00033745"/>
    </source>
</evidence>
<keyword evidence="13" id="KW-0946">Virion</keyword>
<evidence type="ECO:0000259" key="28">
    <source>
        <dbReference type="Pfam" id="PF19019"/>
    </source>
</evidence>
<keyword evidence="23" id="KW-0175">Coiled coil</keyword>
<keyword evidence="8" id="KW-1162">Viral penetration into host cytoplasm</keyword>
<protein>
    <recommendedName>
        <fullName evidence="4">Envelopment polyprotein</fullName>
    </recommendedName>
    <alternativeName>
        <fullName evidence="21">M polyprotein</fullName>
    </alternativeName>
</protein>
<evidence type="ECO:0000256" key="21">
    <source>
        <dbReference type="ARBA" id="ARBA00031199"/>
    </source>
</evidence>
<dbReference type="InterPro" id="IPR009878">
    <property type="entry name" value="Phlebovirus_G2_fusion"/>
</dbReference>
<dbReference type="Pfam" id="PF07245">
    <property type="entry name" value="Phlebovirus_G2"/>
    <property type="match status" value="1"/>
</dbReference>
<evidence type="ECO:0000256" key="5">
    <source>
        <dbReference type="ARBA" id="ARBA00022506"/>
    </source>
</evidence>
<keyword evidence="16 25" id="KW-0472">Membrane</keyword>
<feature type="transmembrane region" description="Helical" evidence="25">
    <location>
        <begin position="724"/>
        <end position="742"/>
    </location>
</feature>
<feature type="domain" description="Phlebovirus glycoprotein G2 fusion" evidence="27">
    <location>
        <begin position="831"/>
        <end position="1134"/>
    </location>
</feature>
<keyword evidence="6" id="KW-1170">Fusion of virus membrane with host endosomal membrane</keyword>
<evidence type="ECO:0000256" key="2">
    <source>
        <dbReference type="ARBA" id="ARBA00004482"/>
    </source>
</evidence>
<evidence type="ECO:0000256" key="6">
    <source>
        <dbReference type="ARBA" id="ARBA00022510"/>
    </source>
</evidence>
<dbReference type="EMBL" id="KT906100">
    <property type="protein sequence ID" value="ALP32228.1"/>
    <property type="molecule type" value="Genomic_RNA"/>
</dbReference>
<evidence type="ECO:0000256" key="17">
    <source>
        <dbReference type="ARBA" id="ARBA00023157"/>
    </source>
</evidence>
<dbReference type="Pfam" id="PF07243">
    <property type="entry name" value="Phlebovirus_G1"/>
    <property type="match status" value="1"/>
</dbReference>
<comment type="similarity">
    <text evidence="22">Belongs to the phlebovirus envelope glycoprotein family.</text>
</comment>
<evidence type="ECO:0000259" key="26">
    <source>
        <dbReference type="Pfam" id="PF07243"/>
    </source>
</evidence>
<feature type="coiled-coil region" evidence="23">
    <location>
        <begin position="164"/>
        <end position="191"/>
    </location>
</feature>
<evidence type="ECO:0000256" key="15">
    <source>
        <dbReference type="ARBA" id="ARBA00022989"/>
    </source>
</evidence>
<evidence type="ECO:0000313" key="29">
    <source>
        <dbReference type="EMBL" id="ALP32228.1"/>
    </source>
</evidence>
<evidence type="ECO:0000313" key="30">
    <source>
        <dbReference type="Proteomes" id="UP000157876"/>
    </source>
</evidence>
<organism evidence="29 30">
    <name type="scientific">Massilia virus</name>
    <dbReference type="NCBI Taxonomy" id="391640"/>
    <lineage>
        <taxon>Viruses</taxon>
        <taxon>Riboviria</taxon>
        <taxon>Orthornavirae</taxon>
        <taxon>Negarnaviricota</taxon>
        <taxon>Polyploviricotina</taxon>
        <taxon>Bunyaviricetes</taxon>
        <taxon>Hareavirales</taxon>
        <taxon>Phenuiviridae</taxon>
        <taxon>Phlebovirus</taxon>
        <taxon>Phlebovirus massiliaense</taxon>
    </lineage>
</organism>
<evidence type="ECO:0000256" key="24">
    <source>
        <dbReference type="SAM" id="MobiDB-lite"/>
    </source>
</evidence>
<evidence type="ECO:0000256" key="3">
    <source>
        <dbReference type="ARBA" id="ARBA00004563"/>
    </source>
</evidence>
<dbReference type="GO" id="GO:0044178">
    <property type="term" value="C:host cell Golgi membrane"/>
    <property type="evidence" value="ECO:0007669"/>
    <property type="project" value="UniProtKB-SubCell"/>
</dbReference>
<evidence type="ECO:0000256" key="23">
    <source>
        <dbReference type="SAM" id="Coils"/>
    </source>
</evidence>
<feature type="transmembrane region" description="Helical" evidence="25">
    <location>
        <begin position="1300"/>
        <end position="1325"/>
    </location>
</feature>
<dbReference type="GO" id="GO:0044167">
    <property type="term" value="C:host cell endoplasmic reticulum membrane"/>
    <property type="evidence" value="ECO:0007669"/>
    <property type="project" value="UniProtKB-SubCell"/>
</dbReference>
<feature type="domain" description="Phlebovirus glycoprotein G2 C-terminal" evidence="28">
    <location>
        <begin position="1167"/>
        <end position="1331"/>
    </location>
</feature>
<evidence type="ECO:0000256" key="9">
    <source>
        <dbReference type="ARBA" id="ARBA00022692"/>
    </source>
</evidence>
<evidence type="ECO:0000256" key="10">
    <source>
        <dbReference type="ARBA" id="ARBA00022729"/>
    </source>
</evidence>
<keyword evidence="9 25" id="KW-0812">Transmembrane</keyword>
<keyword evidence="10" id="KW-0732">Signal</keyword>
<evidence type="ECO:0000256" key="8">
    <source>
        <dbReference type="ARBA" id="ARBA00022595"/>
    </source>
</evidence>
<reference evidence="29 30" key="1">
    <citation type="journal article" date="2015" name="Virol. J.">
        <title>Co-circulation of a novel phlebovirus and Massilia virus in sandflies, Portugal.</title>
        <authorList>
            <person name="Amaro F."/>
            <person name="Ze-Ze L."/>
            <person name="Alves M.J."/>
            <person name="Borstler J."/>
            <person name="Clos J."/>
            <person name="Lorenzen S."/>
            <person name="Becker S.C."/>
            <person name="Schmidt-Chanasit J."/>
            <person name="Cadar D."/>
        </authorList>
    </citation>
    <scope>NUCLEOTIDE SEQUENCE [LARGE SCALE GENOMIC DNA]</scope>
    <source>
        <strain evidence="29">127</strain>
    </source>
</reference>
<name>A0A0S2RRX5_9VIRU</name>